<dbReference type="EMBL" id="AEEI01000008">
    <property type="protein sequence ID" value="EFM02879.1"/>
    <property type="molecule type" value="Genomic_DNA"/>
</dbReference>
<evidence type="ECO:0000313" key="11">
    <source>
        <dbReference type="Proteomes" id="UP000004394"/>
    </source>
</evidence>
<evidence type="ECO:0000256" key="4">
    <source>
        <dbReference type="ARBA" id="ARBA00022692"/>
    </source>
</evidence>
<comment type="subcellular location">
    <subcellularLocation>
        <location evidence="1">Cell membrane</location>
        <topology evidence="1">Multi-pass membrane protein</topology>
    </subcellularLocation>
</comment>
<accession>E0NQ03</accession>
<evidence type="ECO:0000256" key="1">
    <source>
        <dbReference type="ARBA" id="ARBA00004651"/>
    </source>
</evidence>
<proteinExistence type="inferred from homology"/>
<feature type="transmembrane region" description="Helical" evidence="8">
    <location>
        <begin position="58"/>
        <end position="79"/>
    </location>
</feature>
<feature type="transmembrane region" description="Helical" evidence="8">
    <location>
        <begin position="6"/>
        <end position="27"/>
    </location>
</feature>
<dbReference type="STRING" id="862515.HMPREF0658_0254"/>
<keyword evidence="5 8" id="KW-1133">Transmembrane helix</keyword>
<evidence type="ECO:0000256" key="2">
    <source>
        <dbReference type="ARBA" id="ARBA00022475"/>
    </source>
</evidence>
<feature type="domain" description="Threonine/Serine exporter ThrE" evidence="9">
    <location>
        <begin position="14"/>
        <end position="154"/>
    </location>
</feature>
<sequence length="168" mass="18479">MQPMILFTDVLQDALFAALAAVGFASISNPPRQTYGYCALIAGMGHAVRFFLMHLSNGAWGLIPASFAASLLIGCLAVLFSNHAKCPPETFSFPSLLPIIPGMYAYRTVEGIVMCLSTHEEQVFHHYLYLCLSNGLTCVFDILSMVLGVTIPIFVFKKISFRVTRYSD</sequence>
<evidence type="ECO:0000256" key="7">
    <source>
        <dbReference type="ARBA" id="ARBA00034125"/>
    </source>
</evidence>
<evidence type="ECO:0000259" key="9">
    <source>
        <dbReference type="Pfam" id="PF12821"/>
    </source>
</evidence>
<keyword evidence="11" id="KW-1185">Reference proteome</keyword>
<dbReference type="InterPro" id="IPR024528">
    <property type="entry name" value="ThrE_2"/>
</dbReference>
<dbReference type="AlphaFoldDB" id="E0NQ03"/>
<dbReference type="PANTHER" id="PTHR34390">
    <property type="entry name" value="UPF0442 PROTEIN YJJB-RELATED"/>
    <property type="match status" value="1"/>
</dbReference>
<keyword evidence="4 8" id="KW-0812">Transmembrane</keyword>
<dbReference type="eggNOG" id="COG3610">
    <property type="taxonomic scope" value="Bacteria"/>
</dbReference>
<evidence type="ECO:0000256" key="6">
    <source>
        <dbReference type="ARBA" id="ARBA00023136"/>
    </source>
</evidence>
<dbReference type="BioCyc" id="PMAR862515-HMP:GMOO-264-MONOMER"/>
<evidence type="ECO:0000256" key="8">
    <source>
        <dbReference type="SAM" id="Phobius"/>
    </source>
</evidence>
<keyword evidence="3" id="KW-0997">Cell inner membrane</keyword>
<dbReference type="HOGENOM" id="CLU_117642_1_1_10"/>
<feature type="transmembrane region" description="Helical" evidence="8">
    <location>
        <begin position="34"/>
        <end position="52"/>
    </location>
</feature>
<dbReference type="Pfam" id="PF12821">
    <property type="entry name" value="ThrE_2"/>
    <property type="match status" value="1"/>
</dbReference>
<name>E0NQ03_9BACT</name>
<keyword evidence="6 8" id="KW-0472">Membrane</keyword>
<keyword evidence="2" id="KW-1003">Cell membrane</keyword>
<dbReference type="GO" id="GO:0015744">
    <property type="term" value="P:succinate transport"/>
    <property type="evidence" value="ECO:0007669"/>
    <property type="project" value="TreeGrafter"/>
</dbReference>
<reference evidence="10" key="1">
    <citation type="submission" date="2010-07" db="EMBL/GenBank/DDBJ databases">
        <authorList>
            <person name="Muzny D."/>
            <person name="Qin X."/>
            <person name="Deng J."/>
            <person name="Jiang H."/>
            <person name="Liu Y."/>
            <person name="Qu J."/>
            <person name="Song X.-Z."/>
            <person name="Zhang L."/>
            <person name="Thornton R."/>
            <person name="Coyle M."/>
            <person name="Francisco L."/>
            <person name="Jackson L."/>
            <person name="Javaid M."/>
            <person name="Korchina V."/>
            <person name="Kovar C."/>
            <person name="Mata R."/>
            <person name="Mathew T."/>
            <person name="Ngo R."/>
            <person name="Nguyen L."/>
            <person name="Nguyen N."/>
            <person name="Okwuonu G."/>
            <person name="Ongeri F."/>
            <person name="Pham C."/>
            <person name="Simmons D."/>
            <person name="Wilczek-Boney K."/>
            <person name="Hale W."/>
            <person name="Jakkamsetti A."/>
            <person name="Pham P."/>
            <person name="Ruth R."/>
            <person name="San Lucas F."/>
            <person name="Warren J."/>
            <person name="Zhang J."/>
            <person name="Zhao Z."/>
            <person name="Zhou C."/>
            <person name="Zhu D."/>
            <person name="Lee S."/>
            <person name="Bess C."/>
            <person name="Blankenburg K."/>
            <person name="Forbes L."/>
            <person name="Fu Q."/>
            <person name="Gubbala S."/>
            <person name="Hirani K."/>
            <person name="Jayaseelan J.C."/>
            <person name="Lara F."/>
            <person name="Munidasa M."/>
            <person name="Palculict T."/>
            <person name="Patil S."/>
            <person name="Pu L.-L."/>
            <person name="Saada N."/>
            <person name="Tang L."/>
            <person name="Weissenberger G."/>
            <person name="Zhu Y."/>
            <person name="Hemphill L."/>
            <person name="Shang Y."/>
            <person name="Youmans B."/>
            <person name="Ayvaz T."/>
            <person name="Ross M."/>
            <person name="Santibanez J."/>
            <person name="Aqrawi P."/>
            <person name="Gross S."/>
            <person name="Joshi V."/>
            <person name="Fowler G."/>
            <person name="Nazareth L."/>
            <person name="Reid J."/>
            <person name="Worley K."/>
            <person name="Petrosino J."/>
            <person name="Highlander S."/>
            <person name="Gibbs R."/>
        </authorList>
    </citation>
    <scope>NUCLEOTIDE SEQUENCE [LARGE SCALE GENOMIC DNA]</scope>
    <source>
        <strain evidence="10">DSM 16973</strain>
    </source>
</reference>
<feature type="transmembrane region" description="Helical" evidence="8">
    <location>
        <begin position="91"/>
        <end position="107"/>
    </location>
</feature>
<dbReference type="PANTHER" id="PTHR34390:SF1">
    <property type="entry name" value="SUCCINATE TRANSPORTER SUBUNIT YJJB-RELATED"/>
    <property type="match status" value="1"/>
</dbReference>
<evidence type="ECO:0000313" key="10">
    <source>
        <dbReference type="EMBL" id="EFM02879.1"/>
    </source>
</evidence>
<comment type="similarity">
    <text evidence="7">Belongs to the ThrE exporter (TC 2.A.79) family.</text>
</comment>
<feature type="transmembrane region" description="Helical" evidence="8">
    <location>
        <begin position="127"/>
        <end position="156"/>
    </location>
</feature>
<protein>
    <recommendedName>
        <fullName evidence="9">Threonine/Serine exporter ThrE domain-containing protein</fullName>
    </recommendedName>
</protein>
<comment type="caution">
    <text evidence="10">The sequence shown here is derived from an EMBL/GenBank/DDBJ whole genome shotgun (WGS) entry which is preliminary data.</text>
</comment>
<gene>
    <name evidence="10" type="ORF">HMPREF0658_0254</name>
</gene>
<dbReference type="GO" id="GO:0005886">
    <property type="term" value="C:plasma membrane"/>
    <property type="evidence" value="ECO:0007669"/>
    <property type="project" value="UniProtKB-SubCell"/>
</dbReference>
<organism evidence="10 11">
    <name type="scientific">Hoylesella marshii DSM 16973 = JCM 13450</name>
    <dbReference type="NCBI Taxonomy" id="862515"/>
    <lineage>
        <taxon>Bacteria</taxon>
        <taxon>Pseudomonadati</taxon>
        <taxon>Bacteroidota</taxon>
        <taxon>Bacteroidia</taxon>
        <taxon>Bacteroidales</taxon>
        <taxon>Prevotellaceae</taxon>
        <taxon>Hoylesella</taxon>
    </lineage>
</organism>
<dbReference type="InterPro" id="IPR050539">
    <property type="entry name" value="ThrE_Dicarb/AminoAcid_Exp"/>
</dbReference>
<dbReference type="Proteomes" id="UP000004394">
    <property type="component" value="Unassembled WGS sequence"/>
</dbReference>
<evidence type="ECO:0000256" key="5">
    <source>
        <dbReference type="ARBA" id="ARBA00022989"/>
    </source>
</evidence>
<evidence type="ECO:0000256" key="3">
    <source>
        <dbReference type="ARBA" id="ARBA00022519"/>
    </source>
</evidence>